<dbReference type="Proteomes" id="UP000185639">
    <property type="component" value="Unassembled WGS sequence"/>
</dbReference>
<dbReference type="STRING" id="484498.SAMN05421686_101510"/>
<evidence type="ECO:0008006" key="3">
    <source>
        <dbReference type="Google" id="ProtNLM"/>
    </source>
</evidence>
<reference evidence="2" key="1">
    <citation type="submission" date="2017-01" db="EMBL/GenBank/DDBJ databases">
        <authorList>
            <person name="Varghese N."/>
            <person name="Submissions S."/>
        </authorList>
    </citation>
    <scope>NUCLEOTIDE SEQUENCE [LARGE SCALE GENOMIC DNA]</scope>
    <source>
        <strain evidence="2">DSM 24913</strain>
    </source>
</reference>
<evidence type="ECO:0000313" key="1">
    <source>
        <dbReference type="EMBL" id="SIS45942.1"/>
    </source>
</evidence>
<organism evidence="1 2">
    <name type="scientific">Thalassolituus maritimus</name>
    <dbReference type="NCBI Taxonomy" id="484498"/>
    <lineage>
        <taxon>Bacteria</taxon>
        <taxon>Pseudomonadati</taxon>
        <taxon>Pseudomonadota</taxon>
        <taxon>Gammaproteobacteria</taxon>
        <taxon>Oceanospirillales</taxon>
        <taxon>Oceanospirillaceae</taxon>
        <taxon>Thalassolituus</taxon>
    </lineage>
</organism>
<evidence type="ECO:0000313" key="2">
    <source>
        <dbReference type="Proteomes" id="UP000185639"/>
    </source>
</evidence>
<dbReference type="EMBL" id="FTOH01000001">
    <property type="protein sequence ID" value="SIS45942.1"/>
    <property type="molecule type" value="Genomic_DNA"/>
</dbReference>
<sequence length="280" mass="31822">MSKSEFSGHLDKMRIHPAATVAYSLVLNNEEYPINDFLGKSLSLLWEGDIHCRACNRPTNKSFSQGYCYPCFTKLPECDSCIMSPEKCHFHLGTCRDAAWGERVCFNDHIVYLANSSGIKVGITRMKNMPSRWLDQGAAQALPIARVATRRLAGLVEDIIRRDIADKTNWRAMLKGDSPELDLVSERDRLKEHFAEELNQLELEQGPGSITWLTNESVRHFNYPVIEYPTKVSSHNFDKTAEVSGRLMGMKGQYLILDTGVINLRKFTSYNVRVTVNRES</sequence>
<dbReference type="RefSeq" id="WP_076514111.1">
    <property type="nucleotide sequence ID" value="NZ_FTOH01000001.1"/>
</dbReference>
<protein>
    <recommendedName>
        <fullName evidence="3">DUF2797 domain-containing protein</fullName>
    </recommendedName>
</protein>
<keyword evidence="2" id="KW-1185">Reference proteome</keyword>
<proteinExistence type="predicted"/>
<name>A0A1N7J9D5_9GAMM</name>
<dbReference type="Pfam" id="PF10977">
    <property type="entry name" value="DUF2797"/>
    <property type="match status" value="1"/>
</dbReference>
<gene>
    <name evidence="1" type="ORF">SAMN05421686_101510</name>
</gene>
<dbReference type="InterPro" id="IPR021246">
    <property type="entry name" value="DUF2797"/>
</dbReference>
<dbReference type="OrthoDB" id="9775734at2"/>
<dbReference type="AlphaFoldDB" id="A0A1N7J9D5"/>
<accession>A0A1N7J9D5</accession>